<dbReference type="Pfam" id="PF12068">
    <property type="entry name" value="PH_RBD"/>
    <property type="match status" value="1"/>
</dbReference>
<feature type="compositionally biased region" description="Basic and acidic residues" evidence="3">
    <location>
        <begin position="778"/>
        <end position="798"/>
    </location>
</feature>
<evidence type="ECO:0000259" key="4">
    <source>
        <dbReference type="PROSITE" id="PS50086"/>
    </source>
</evidence>
<dbReference type="EMBL" id="JAODUP010000108">
    <property type="protein sequence ID" value="KAK2161894.1"/>
    <property type="molecule type" value="Genomic_DNA"/>
</dbReference>
<evidence type="ECO:0000256" key="3">
    <source>
        <dbReference type="SAM" id="MobiDB-lite"/>
    </source>
</evidence>
<accession>A0AAD9JZF8</accession>
<reference evidence="6" key="1">
    <citation type="journal article" date="2023" name="Mol. Biol. Evol.">
        <title>Third-Generation Sequencing Reveals the Adaptive Role of the Epigenome in Three Deep-Sea Polychaetes.</title>
        <authorList>
            <person name="Perez M."/>
            <person name="Aroh O."/>
            <person name="Sun Y."/>
            <person name="Lan Y."/>
            <person name="Juniper S.K."/>
            <person name="Young C.R."/>
            <person name="Angers B."/>
            <person name="Qian P.Y."/>
        </authorList>
    </citation>
    <scope>NUCLEOTIDE SEQUENCE</scope>
    <source>
        <strain evidence="6">P08H-3</strain>
    </source>
</reference>
<dbReference type="AlphaFoldDB" id="A0AAD9JZF8"/>
<dbReference type="Gene3D" id="2.30.29.230">
    <property type="match status" value="1"/>
</dbReference>
<dbReference type="Pfam" id="PF00566">
    <property type="entry name" value="RabGAP-TBC"/>
    <property type="match status" value="1"/>
</dbReference>
<comment type="caution">
    <text evidence="6">The sequence shown here is derived from an EMBL/GenBank/DDBJ whole genome shotgun (WGS) entry which is preliminary data.</text>
</comment>
<dbReference type="PANTHER" id="PTHR22957:SF502">
    <property type="entry name" value="SMALL G PROTEIN SIGNALING MODULATOR 2-RELATED"/>
    <property type="match status" value="1"/>
</dbReference>
<feature type="compositionally biased region" description="Polar residues" evidence="3">
    <location>
        <begin position="873"/>
        <end position="888"/>
    </location>
</feature>
<evidence type="ECO:0000256" key="2">
    <source>
        <dbReference type="ARBA" id="ARBA00034124"/>
    </source>
</evidence>
<feature type="region of interest" description="Disordered" evidence="3">
    <location>
        <begin position="428"/>
        <end position="447"/>
    </location>
</feature>
<sequence>MDSTVTPGKQARDRLLTNVKKEVKQIMEEAVTRKFVHEESSSIMALCSTVESCLQYGLKKRALGLFKNSTTSALLHKVSKNFEPAAIVVKMLTEVENNHENSKKSLDTNKNQSSQKTICKSKYLWIRLALVEKHLARIIDFLVQNWSKYYEKEALLADPVDGPILASLLVGPCALDYTKMKTADHLWTDPPADELVQRHRIHSGNHRLRSDSPKRPGLQVRRHTSSSSEESMRAVPLSAKDYVESLHQNSKSTLLYGKNNVLVQPVSGKSHDIQKDDVETLPGYLSLHQGPDGLSVKWTPNQLMNGCCEEDQSAIDRSLYWDYAVTIHMDDIVYLHCHQQPDSGGTIVLVGQDGVQHPPIHFPKGGHLLAFLSCLENGLLPHGQLDPPLWSQRGKALPGLGDEDEATDYVFRIISTFRPEDLTAELLDPKAKEKSSSSSSTGSGVSIHFPWMTRDKEKAEKEAENKVQATLQGKISPPAKPSAIQSYAKSQQQFNTSCIKKEGHRSAVKQLCDTMTRQILSRAFYGWLSYCRHLKTVRTHLSGLVNSTIIPVNEPRDASSGLTVDMWKEMSNTGMVKDDASIYRLVYYGGCAHEVRKEVWPYLLEHYKLGSLPEERDQLDNELKSQYENIMSEWLAVEAIVRQRDKEFIAANLVKQSQESQDGHIPLMRKDSSLSNDVFESMESDDFSHPETVPEESSSAVTPTTPTPVPSERASTSQKLFCEDDNCFSLKSNSFIQEQEQQSFVPTTSTDSKEMSTSSPDEGLGDSLAQRSSTSTAESKRSDSSDTDRNVDTLKSESDDNMEQKNIIITQATMQSVDVEEKHNVEEHGELSGIEEESEARKDSVSSGSQLDGKQEKNKLPSTSDAEEYLSASRESLVTPSSPVSNASNGGVYSRCDRNYWYFTPANLEKLRNVMCTYVWEHLDVGYVQGMCDLVAPLLVILDDESYLIFVTICPSFYINKLSRVSYNFQILDPELFEHMHQNGDYTHFYFCYRWFLLDFKRELIYDDVFSVWETIWTAKHISSPHFVLFIALALVEYYREIIIDNNMDFTDIIKFFNEMAERHNAKQVIRIARDLVYKLQDLIENK</sequence>
<dbReference type="Gene3D" id="1.10.8.270">
    <property type="entry name" value="putative rabgap domain of human tbc1 domain family member 14 like domains"/>
    <property type="match status" value="1"/>
</dbReference>
<dbReference type="SUPFAM" id="SSF140741">
    <property type="entry name" value="RUN domain-like"/>
    <property type="match status" value="1"/>
</dbReference>
<feature type="region of interest" description="Disordered" evidence="3">
    <location>
        <begin position="738"/>
        <end position="804"/>
    </location>
</feature>
<name>A0AAD9JZF8_9ANNE</name>
<evidence type="ECO:0000313" key="6">
    <source>
        <dbReference type="EMBL" id="KAK2161894.1"/>
    </source>
</evidence>
<feature type="region of interest" description="Disordered" evidence="3">
    <location>
        <begin position="679"/>
        <end position="717"/>
    </location>
</feature>
<gene>
    <name evidence="6" type="ORF">LSH36_108g07045</name>
</gene>
<feature type="domain" description="RUN" evidence="5">
    <location>
        <begin position="37"/>
        <end position="185"/>
    </location>
</feature>
<dbReference type="InterPro" id="IPR035969">
    <property type="entry name" value="Rab-GAP_TBC_sf"/>
</dbReference>
<keyword evidence="7" id="KW-1185">Reference proteome</keyword>
<dbReference type="SUPFAM" id="SSF47923">
    <property type="entry name" value="Ypt/Rab-GAP domain of gyp1p"/>
    <property type="match status" value="3"/>
</dbReference>
<evidence type="ECO:0008006" key="8">
    <source>
        <dbReference type="Google" id="ProtNLM"/>
    </source>
</evidence>
<dbReference type="PROSITE" id="PS50826">
    <property type="entry name" value="RUN"/>
    <property type="match status" value="1"/>
</dbReference>
<dbReference type="InterPro" id="IPR021935">
    <property type="entry name" value="SGSM1/2_RBD"/>
</dbReference>
<feature type="domain" description="Rab-GAP TBC" evidence="4">
    <location>
        <begin position="590"/>
        <end position="1020"/>
    </location>
</feature>
<feature type="compositionally biased region" description="Basic and acidic residues" evidence="3">
    <location>
        <begin position="456"/>
        <end position="465"/>
    </location>
</feature>
<dbReference type="Gene3D" id="1.10.472.80">
    <property type="entry name" value="Ypt/Rab-GAP domain of gyp1p, domain 3"/>
    <property type="match status" value="1"/>
</dbReference>
<feature type="compositionally biased region" description="Low complexity" evidence="3">
    <location>
        <begin position="436"/>
        <end position="446"/>
    </location>
</feature>
<dbReference type="InterPro" id="IPR000195">
    <property type="entry name" value="Rab-GAP-TBC_dom"/>
</dbReference>
<dbReference type="CDD" id="cd17687">
    <property type="entry name" value="RUN_SGSM1_like"/>
    <property type="match status" value="1"/>
</dbReference>
<dbReference type="InterPro" id="IPR037213">
    <property type="entry name" value="Run_dom_sf"/>
</dbReference>
<feature type="region of interest" description="Disordered" evidence="3">
    <location>
        <begin position="456"/>
        <end position="481"/>
    </location>
</feature>
<organism evidence="6 7">
    <name type="scientific">Paralvinella palmiformis</name>
    <dbReference type="NCBI Taxonomy" id="53620"/>
    <lineage>
        <taxon>Eukaryota</taxon>
        <taxon>Metazoa</taxon>
        <taxon>Spiralia</taxon>
        <taxon>Lophotrochozoa</taxon>
        <taxon>Annelida</taxon>
        <taxon>Polychaeta</taxon>
        <taxon>Sedentaria</taxon>
        <taxon>Canalipalpata</taxon>
        <taxon>Terebellida</taxon>
        <taxon>Terebelliformia</taxon>
        <taxon>Alvinellidae</taxon>
        <taxon>Paralvinella</taxon>
    </lineage>
</organism>
<dbReference type="GO" id="GO:0031410">
    <property type="term" value="C:cytoplasmic vesicle"/>
    <property type="evidence" value="ECO:0007669"/>
    <property type="project" value="UniProtKB-ARBA"/>
</dbReference>
<dbReference type="Pfam" id="PF02759">
    <property type="entry name" value="RUN"/>
    <property type="match status" value="1"/>
</dbReference>
<proteinExistence type="inferred from homology"/>
<dbReference type="SMART" id="SM00593">
    <property type="entry name" value="RUN"/>
    <property type="match status" value="1"/>
</dbReference>
<dbReference type="GO" id="GO:0005096">
    <property type="term" value="F:GTPase activator activity"/>
    <property type="evidence" value="ECO:0007669"/>
    <property type="project" value="UniProtKB-KW"/>
</dbReference>
<dbReference type="Gene3D" id="1.20.58.900">
    <property type="match status" value="1"/>
</dbReference>
<dbReference type="InterPro" id="IPR004012">
    <property type="entry name" value="Run_dom"/>
</dbReference>
<dbReference type="PANTHER" id="PTHR22957">
    <property type="entry name" value="TBC1 DOMAIN FAMILY MEMBER GTPASE-ACTIVATING PROTEIN"/>
    <property type="match status" value="1"/>
</dbReference>
<dbReference type="CDD" id="cd15784">
    <property type="entry name" value="PH_RUTBC"/>
    <property type="match status" value="1"/>
</dbReference>
<evidence type="ECO:0000259" key="5">
    <source>
        <dbReference type="PROSITE" id="PS50826"/>
    </source>
</evidence>
<protein>
    <recommendedName>
        <fullName evidence="8">Small G protein signaling modulator 1</fullName>
    </recommendedName>
</protein>
<dbReference type="FunFam" id="1.10.472.80:FF:000004">
    <property type="entry name" value="Small G protein signaling modulator 1"/>
    <property type="match status" value="1"/>
</dbReference>
<dbReference type="SMART" id="SM00164">
    <property type="entry name" value="TBC"/>
    <property type="match status" value="1"/>
</dbReference>
<feature type="compositionally biased region" description="Polar residues" evidence="3">
    <location>
        <begin position="738"/>
        <end position="760"/>
    </location>
</feature>
<comment type="similarity">
    <text evidence="2">Belongs to the RUTBC family.</text>
</comment>
<feature type="region of interest" description="Disordered" evidence="3">
    <location>
        <begin position="822"/>
        <end position="888"/>
    </location>
</feature>
<evidence type="ECO:0000313" key="7">
    <source>
        <dbReference type="Proteomes" id="UP001208570"/>
    </source>
</evidence>
<dbReference type="InterPro" id="IPR037745">
    <property type="entry name" value="SGSM1/2"/>
</dbReference>
<feature type="compositionally biased region" description="Low complexity" evidence="3">
    <location>
        <begin position="695"/>
        <end position="704"/>
    </location>
</feature>
<dbReference type="Proteomes" id="UP001208570">
    <property type="component" value="Unassembled WGS sequence"/>
</dbReference>
<dbReference type="PROSITE" id="PS50086">
    <property type="entry name" value="TBC_RABGAP"/>
    <property type="match status" value="1"/>
</dbReference>
<feature type="region of interest" description="Disordered" evidence="3">
    <location>
        <begin position="201"/>
        <end position="234"/>
    </location>
</feature>
<keyword evidence="1" id="KW-0343">GTPase activation</keyword>
<evidence type="ECO:0000256" key="1">
    <source>
        <dbReference type="ARBA" id="ARBA00022468"/>
    </source>
</evidence>